<keyword evidence="3" id="KW-1185">Reference proteome</keyword>
<feature type="chain" id="PRO_5003836298" evidence="1">
    <location>
        <begin position="32"/>
        <end position="582"/>
    </location>
</feature>
<dbReference type="OrthoDB" id="55923at2759"/>
<reference evidence="2 3" key="1">
    <citation type="journal article" date="2012" name="Genome Biol.">
        <title>Genome and low-iron response of an oceanic diatom adapted to chronic iron limitation.</title>
        <authorList>
            <person name="Lommer M."/>
            <person name="Specht M."/>
            <person name="Roy A.S."/>
            <person name="Kraemer L."/>
            <person name="Andreson R."/>
            <person name="Gutowska M.A."/>
            <person name="Wolf J."/>
            <person name="Bergner S.V."/>
            <person name="Schilhabel M.B."/>
            <person name="Klostermeier U.C."/>
            <person name="Beiko R.G."/>
            <person name="Rosenstiel P."/>
            <person name="Hippler M."/>
            <person name="Laroche J."/>
        </authorList>
    </citation>
    <scope>NUCLEOTIDE SEQUENCE [LARGE SCALE GENOMIC DNA]</scope>
    <source>
        <strain evidence="2 3">CCMP1005</strain>
    </source>
</reference>
<organism evidence="2 3">
    <name type="scientific">Thalassiosira oceanica</name>
    <name type="common">Marine diatom</name>
    <dbReference type="NCBI Taxonomy" id="159749"/>
    <lineage>
        <taxon>Eukaryota</taxon>
        <taxon>Sar</taxon>
        <taxon>Stramenopiles</taxon>
        <taxon>Ochrophyta</taxon>
        <taxon>Bacillariophyta</taxon>
        <taxon>Coscinodiscophyceae</taxon>
        <taxon>Thalassiosirophycidae</taxon>
        <taxon>Thalassiosirales</taxon>
        <taxon>Thalassiosiraceae</taxon>
        <taxon>Thalassiosira</taxon>
    </lineage>
</organism>
<sequence>MSISPPITRASAAIILAVLVALVQNLPTAAAAVTIRPPTTSFTVAMPTDAGRRLWHGRISQNVADEAFSGLQEIYDGTGRSTGKKEQPRATKLDKNFEGAKLLFLTEARMGGVIEMLESFVKDVNNPQVSRNKLKHGASQIRRYALPMIKSSRSIISRGAIGLGPMAGIAYVHDRDETRKKKEIRISKRRAEALGESCTLSVEMQMLSDFVAEVESIGPIASTSQPAKKKLRRTKTPLVEFALPFKPAGGEEYSKKEVCKIVSSYRERSAERGAAVRAIEAHNGKYVEGCSKVTINRLVASYKANQWDKLTTAWSGKGRPTICSDKDIDEMVGDIKRNVGKAFSSKDVEGMMKAKIAERNDRNGIVQLQETPFSADSVSNYTAMLADRAGVSIVTATTRKPNTRFASENSLRGAVALLATVSATHFIPTKLENDDLRQELKTLPSSTRLLSDMVSIAWGCPVFPINPAYLFSTDDTTEYTYEGVKGEEPKFVLTSTASAAKRGTHSVYMTDTSNAFKGMRVKLTFTFSALGTCLPIVATVAGLTEQEMPDTDFKVVKIPDLCIGGGGARAESYLKEVQAEPL</sequence>
<gene>
    <name evidence="2" type="ORF">THAOC_29133</name>
</gene>
<feature type="non-terminal residue" evidence="2">
    <location>
        <position position="582"/>
    </location>
</feature>
<feature type="signal peptide" evidence="1">
    <location>
        <begin position="1"/>
        <end position="31"/>
    </location>
</feature>
<comment type="caution">
    <text evidence="2">The sequence shown here is derived from an EMBL/GenBank/DDBJ whole genome shotgun (WGS) entry which is preliminary data.</text>
</comment>
<name>K0RHD6_THAOC</name>
<evidence type="ECO:0000313" key="3">
    <source>
        <dbReference type="Proteomes" id="UP000266841"/>
    </source>
</evidence>
<keyword evidence="1" id="KW-0732">Signal</keyword>
<dbReference type="AlphaFoldDB" id="K0RHD6"/>
<dbReference type="EMBL" id="AGNL01041234">
    <property type="protein sequence ID" value="EJK51674.1"/>
    <property type="molecule type" value="Genomic_DNA"/>
</dbReference>
<protein>
    <submittedName>
        <fullName evidence="2">Uncharacterized protein</fullName>
    </submittedName>
</protein>
<dbReference type="Proteomes" id="UP000266841">
    <property type="component" value="Unassembled WGS sequence"/>
</dbReference>
<evidence type="ECO:0000256" key="1">
    <source>
        <dbReference type="SAM" id="SignalP"/>
    </source>
</evidence>
<proteinExistence type="predicted"/>
<accession>K0RHD6</accession>
<evidence type="ECO:0000313" key="2">
    <source>
        <dbReference type="EMBL" id="EJK51674.1"/>
    </source>
</evidence>